<proteinExistence type="predicted"/>
<sequence>MSRYGSIEYRVMARIARKKSAVFVRDDFSDISDYDQVGRALRNLTKDGRLIRLGYGVYAKAKTSPINGEAVPVASLPDLAKEALQRLGIETAPSRLEKAYNAGQTTQVPTGRLIGVKGRVTRKLGYRGACVSYERAT</sequence>
<dbReference type="EMBL" id="VMRG01000004">
    <property type="protein sequence ID" value="KAA6230386.1"/>
    <property type="molecule type" value="Genomic_DNA"/>
</dbReference>
<gene>
    <name evidence="1" type="ORF">FP507_11000</name>
    <name evidence="2" type="ORF">GJ685_07885</name>
</gene>
<evidence type="ECO:0000313" key="3">
    <source>
        <dbReference type="Proteomes" id="UP000489351"/>
    </source>
</evidence>
<keyword evidence="3" id="KW-1185">Reference proteome</keyword>
<dbReference type="InterPro" id="IPR045738">
    <property type="entry name" value="DUF6088"/>
</dbReference>
<dbReference type="RefSeq" id="WP_151418983.1">
    <property type="nucleotide sequence ID" value="NZ_CM018434.1"/>
</dbReference>
<keyword evidence="1" id="KW-0614">Plasmid</keyword>
<organism evidence="1">
    <name type="scientific">Chlorobium phaeovibrioides</name>
    <dbReference type="NCBI Taxonomy" id="1094"/>
    <lineage>
        <taxon>Bacteria</taxon>
        <taxon>Pseudomonadati</taxon>
        <taxon>Chlorobiota</taxon>
        <taxon>Chlorobiia</taxon>
        <taxon>Chlorobiales</taxon>
        <taxon>Chlorobiaceae</taxon>
        <taxon>Chlorobium/Pelodictyon group</taxon>
        <taxon>Chlorobium</taxon>
    </lineage>
</organism>
<evidence type="ECO:0008006" key="4">
    <source>
        <dbReference type="Google" id="ProtNLM"/>
    </source>
</evidence>
<protein>
    <recommendedName>
        <fullName evidence="4">S-adenosylhomocysteine hydrolase</fullName>
    </recommendedName>
</protein>
<dbReference type="Pfam" id="PF19570">
    <property type="entry name" value="DUF6088"/>
    <property type="match status" value="1"/>
</dbReference>
<reference evidence="1" key="1">
    <citation type="submission" date="2019-07" db="EMBL/GenBank/DDBJ databases">
        <title>Draft genome Sequence of Chlorobium phaeovibrioides sp. strain PhvTcv-s14, from the Phylum Chlorobi.</title>
        <authorList>
            <person name="Babenko V."/>
            <person name="Boldyreva D."/>
            <person name="Kanygina A."/>
            <person name="Selezneva O."/>
            <person name="Akopiyan T."/>
            <person name="Lunina O."/>
        </authorList>
    </citation>
    <scope>NUCLEOTIDE SEQUENCE [LARGE SCALE GENOMIC DNA]</scope>
    <source>
        <strain evidence="1">GrTcv12</strain>
        <plasmid evidence="1">pl2</plasmid>
    </source>
</reference>
<dbReference type="AlphaFoldDB" id="A0A5M8I4I1"/>
<evidence type="ECO:0000313" key="2">
    <source>
        <dbReference type="EMBL" id="MWV54973.1"/>
    </source>
</evidence>
<dbReference type="Proteomes" id="UP000327458">
    <property type="component" value="Plasmid pl2"/>
</dbReference>
<name>A0A5M8I4I1_CHLPH</name>
<dbReference type="Proteomes" id="UP000489351">
    <property type="component" value="Unassembled WGS sequence"/>
</dbReference>
<accession>A0A5M8I4I1</accession>
<comment type="caution">
    <text evidence="1">The sequence shown here is derived from an EMBL/GenBank/DDBJ whole genome shotgun (WGS) entry which is preliminary data.</text>
</comment>
<dbReference type="EMBL" id="WUBZ01000029">
    <property type="protein sequence ID" value="MWV54973.1"/>
    <property type="molecule type" value="Genomic_DNA"/>
</dbReference>
<reference evidence="2 3" key="2">
    <citation type="submission" date="2019-11" db="EMBL/GenBank/DDBJ databases">
        <title>Green- and brown-colored morphotypes of Chlorobia in the stratified aquatic ecosystems of Kandalaksha Gulf (White Sea): A model for study of the accessory genome evolution.</title>
        <authorList>
            <person name="Grouzdev D.S."/>
        </authorList>
    </citation>
    <scope>NUCLEOTIDE SEQUENCE [LARGE SCALE GENOMIC DNA]</scope>
    <source>
        <strain evidence="2 3">ZM</strain>
    </source>
</reference>
<geneLocation type="plasmid" evidence="1">
    <name>pl2</name>
</geneLocation>
<evidence type="ECO:0000313" key="1">
    <source>
        <dbReference type="EMBL" id="KAA6230386.1"/>
    </source>
</evidence>